<evidence type="ECO:0000259" key="12">
    <source>
        <dbReference type="Pfam" id="PF01433"/>
    </source>
</evidence>
<keyword evidence="3 11" id="KW-0645">Protease</keyword>
<name>A0A2S7YE09_BEABA</name>
<dbReference type="Gene3D" id="1.10.390.10">
    <property type="entry name" value="Neutral Protease Domain 2"/>
    <property type="match status" value="1"/>
</dbReference>
<dbReference type="PRINTS" id="PR00756">
    <property type="entry name" value="ALADIPTASE"/>
</dbReference>
<dbReference type="SUPFAM" id="SSF63737">
    <property type="entry name" value="Leukotriene A4 hydrolase N-terminal domain"/>
    <property type="match status" value="1"/>
</dbReference>
<dbReference type="InterPro" id="IPR042097">
    <property type="entry name" value="Aminopeptidase_N-like_N_sf"/>
</dbReference>
<comment type="similarity">
    <text evidence="1 11">Belongs to the peptidase M1 family.</text>
</comment>
<keyword evidence="4 9" id="KW-0479">Metal-binding</keyword>
<keyword evidence="7 11" id="KW-0482">Metalloprotease</keyword>
<comment type="cofactor">
    <cofactor evidence="9 11">
        <name>Zn(2+)</name>
        <dbReference type="ChEBI" id="CHEBI:29105"/>
    </cofactor>
    <text evidence="9 11">Binds 1 zinc ion per subunit.</text>
</comment>
<evidence type="ECO:0000256" key="6">
    <source>
        <dbReference type="ARBA" id="ARBA00022833"/>
    </source>
</evidence>
<dbReference type="GO" id="GO:0006508">
    <property type="term" value="P:proteolysis"/>
    <property type="evidence" value="ECO:0007669"/>
    <property type="project" value="UniProtKB-KW"/>
</dbReference>
<dbReference type="InterPro" id="IPR001930">
    <property type="entry name" value="Peptidase_M1"/>
</dbReference>
<evidence type="ECO:0000256" key="8">
    <source>
        <dbReference type="PIRSR" id="PIRSR634016-1"/>
    </source>
</evidence>
<dbReference type="GO" id="GO:0008270">
    <property type="term" value="F:zinc ion binding"/>
    <property type="evidence" value="ECO:0007669"/>
    <property type="project" value="UniProtKB-UniRule"/>
</dbReference>
<dbReference type="Pfam" id="PF01433">
    <property type="entry name" value="Peptidase_M1"/>
    <property type="match status" value="1"/>
</dbReference>
<feature type="binding site" evidence="9">
    <location>
        <position position="427"/>
    </location>
    <ligand>
        <name>Zn(2+)</name>
        <dbReference type="ChEBI" id="CHEBI:29105"/>
        <note>catalytic</note>
    </ligand>
</feature>
<dbReference type="Gene3D" id="2.60.40.1910">
    <property type="match status" value="1"/>
</dbReference>
<proteinExistence type="inferred from homology"/>
<protein>
    <recommendedName>
        <fullName evidence="11">Aminopeptidase</fullName>
        <ecNumber evidence="11">3.4.11.-</ecNumber>
    </recommendedName>
</protein>
<accession>A0A2S7YE09</accession>
<dbReference type="AlphaFoldDB" id="A0A2S7YE09"/>
<evidence type="ECO:0000313" key="16">
    <source>
        <dbReference type="Proteomes" id="UP000237441"/>
    </source>
</evidence>
<comment type="caution">
    <text evidence="15">The sequence shown here is derived from an EMBL/GenBank/DDBJ whole genome shotgun (WGS) entry which is preliminary data.</text>
</comment>
<dbReference type="Gene3D" id="1.25.50.20">
    <property type="match status" value="1"/>
</dbReference>
<evidence type="ECO:0000256" key="2">
    <source>
        <dbReference type="ARBA" id="ARBA00022438"/>
    </source>
</evidence>
<dbReference type="PANTHER" id="PTHR11533">
    <property type="entry name" value="PROTEASE M1 ZINC METALLOPROTEASE"/>
    <property type="match status" value="1"/>
</dbReference>
<feature type="domain" description="ERAP1-like C-terminal" evidence="13">
    <location>
        <begin position="646"/>
        <end position="962"/>
    </location>
</feature>
<feature type="active site" description="Proton acceptor" evidence="8">
    <location>
        <position position="428"/>
    </location>
</feature>
<evidence type="ECO:0000256" key="7">
    <source>
        <dbReference type="ARBA" id="ARBA00023049"/>
    </source>
</evidence>
<dbReference type="GO" id="GO:0043171">
    <property type="term" value="P:peptide catabolic process"/>
    <property type="evidence" value="ECO:0007669"/>
    <property type="project" value="TreeGrafter"/>
</dbReference>
<evidence type="ECO:0000256" key="10">
    <source>
        <dbReference type="PIRSR" id="PIRSR634016-4"/>
    </source>
</evidence>
<evidence type="ECO:0000256" key="3">
    <source>
        <dbReference type="ARBA" id="ARBA00022670"/>
    </source>
</evidence>
<evidence type="ECO:0000256" key="1">
    <source>
        <dbReference type="ARBA" id="ARBA00010136"/>
    </source>
</evidence>
<dbReference type="InterPro" id="IPR027268">
    <property type="entry name" value="Peptidase_M4/M1_CTD_sf"/>
</dbReference>
<keyword evidence="6 9" id="KW-0862">Zinc</keyword>
<dbReference type="CDD" id="cd09601">
    <property type="entry name" value="M1_APN-Q_like"/>
    <property type="match status" value="1"/>
</dbReference>
<dbReference type="Pfam" id="PF11838">
    <property type="entry name" value="ERAP1_C"/>
    <property type="match status" value="1"/>
</dbReference>
<organism evidence="15 16">
    <name type="scientific">Beauveria bassiana</name>
    <name type="common">White muscardine disease fungus</name>
    <name type="synonym">Tritirachium shiotae</name>
    <dbReference type="NCBI Taxonomy" id="176275"/>
    <lineage>
        <taxon>Eukaryota</taxon>
        <taxon>Fungi</taxon>
        <taxon>Dikarya</taxon>
        <taxon>Ascomycota</taxon>
        <taxon>Pezizomycotina</taxon>
        <taxon>Sordariomycetes</taxon>
        <taxon>Hypocreomycetidae</taxon>
        <taxon>Hypocreales</taxon>
        <taxon>Cordycipitaceae</taxon>
        <taxon>Beauveria</taxon>
    </lineage>
</organism>
<dbReference type="GO" id="GO:0005737">
    <property type="term" value="C:cytoplasm"/>
    <property type="evidence" value="ECO:0007669"/>
    <property type="project" value="TreeGrafter"/>
</dbReference>
<evidence type="ECO:0000259" key="14">
    <source>
        <dbReference type="Pfam" id="PF17900"/>
    </source>
</evidence>
<dbReference type="Gene3D" id="2.60.40.1730">
    <property type="entry name" value="tricorn interacting facor f3 domain"/>
    <property type="match status" value="1"/>
</dbReference>
<keyword evidence="2 11" id="KW-0031">Aminopeptidase</keyword>
<dbReference type="OrthoDB" id="10031169at2759"/>
<dbReference type="InterPro" id="IPR024571">
    <property type="entry name" value="ERAP1-like_C_dom"/>
</dbReference>
<dbReference type="FunFam" id="1.10.390.10:FF:000001">
    <property type="entry name" value="Aminopeptidase"/>
    <property type="match status" value="1"/>
</dbReference>
<dbReference type="GO" id="GO:0016020">
    <property type="term" value="C:membrane"/>
    <property type="evidence" value="ECO:0007669"/>
    <property type="project" value="TreeGrafter"/>
</dbReference>
<keyword evidence="5 11" id="KW-0378">Hydrolase</keyword>
<reference evidence="15 16" key="1">
    <citation type="submission" date="2016-07" db="EMBL/GenBank/DDBJ databases">
        <title>Comparative genomics of the entomopathogenic fungus Beauveria bassiana.</title>
        <authorList>
            <person name="Valero Jimenez C.A."/>
            <person name="Zwaan B.J."/>
            <person name="Van Kan J.A."/>
            <person name="Takken W."/>
            <person name="Debets A.J."/>
            <person name="Schoustra S.E."/>
            <person name="Koenraadt C.J."/>
        </authorList>
    </citation>
    <scope>NUCLEOTIDE SEQUENCE [LARGE SCALE GENOMIC DNA]</scope>
    <source>
        <strain evidence="15 16">ARSEF 8028</strain>
    </source>
</reference>
<dbReference type="GO" id="GO:0070006">
    <property type="term" value="F:metalloaminopeptidase activity"/>
    <property type="evidence" value="ECO:0007669"/>
    <property type="project" value="TreeGrafter"/>
</dbReference>
<feature type="binding site" evidence="9">
    <location>
        <position position="431"/>
    </location>
    <ligand>
        <name>Zn(2+)</name>
        <dbReference type="ChEBI" id="CHEBI:29105"/>
        <note>catalytic</note>
    </ligand>
</feature>
<dbReference type="PANTHER" id="PTHR11533:SF171">
    <property type="entry name" value="AMINOPEPTIDASE"/>
    <property type="match status" value="1"/>
</dbReference>
<evidence type="ECO:0000313" key="15">
    <source>
        <dbReference type="EMBL" id="PQK14229.1"/>
    </source>
</evidence>
<dbReference type="Proteomes" id="UP000237441">
    <property type="component" value="Unassembled WGS sequence"/>
</dbReference>
<dbReference type="InterPro" id="IPR045357">
    <property type="entry name" value="Aminopeptidase_N-like_N"/>
</dbReference>
<dbReference type="SUPFAM" id="SSF55486">
    <property type="entry name" value="Metalloproteases ('zincins'), catalytic domain"/>
    <property type="match status" value="1"/>
</dbReference>
<dbReference type="EC" id="3.4.11.-" evidence="11"/>
<evidence type="ECO:0000259" key="13">
    <source>
        <dbReference type="Pfam" id="PF11838"/>
    </source>
</evidence>
<evidence type="ECO:0000256" key="5">
    <source>
        <dbReference type="ARBA" id="ARBA00022801"/>
    </source>
</evidence>
<dbReference type="InterPro" id="IPR034016">
    <property type="entry name" value="M1_APN-typ"/>
</dbReference>
<evidence type="ECO:0000256" key="9">
    <source>
        <dbReference type="PIRSR" id="PIRSR634016-3"/>
    </source>
</evidence>
<dbReference type="Pfam" id="PF17900">
    <property type="entry name" value="Peptidase_M1_N"/>
    <property type="match status" value="1"/>
</dbReference>
<evidence type="ECO:0000256" key="11">
    <source>
        <dbReference type="RuleBase" id="RU364040"/>
    </source>
</evidence>
<dbReference type="InterPro" id="IPR050344">
    <property type="entry name" value="Peptidase_M1_aminopeptidases"/>
</dbReference>
<feature type="site" description="Transition state stabilizer" evidence="10">
    <location>
        <position position="513"/>
    </location>
</feature>
<feature type="domain" description="Peptidase M1 membrane alanine aminopeptidase" evidence="12">
    <location>
        <begin position="355"/>
        <end position="572"/>
    </location>
</feature>
<dbReference type="FunFam" id="2.60.40.1910:FF:000004">
    <property type="entry name" value="Aminopeptidase"/>
    <property type="match status" value="1"/>
</dbReference>
<feature type="binding site" evidence="9">
    <location>
        <position position="450"/>
    </location>
    <ligand>
        <name>Zn(2+)</name>
        <dbReference type="ChEBI" id="CHEBI:29105"/>
        <note>catalytic</note>
    </ligand>
</feature>
<feature type="domain" description="Aminopeptidase N-like N-terminal" evidence="14">
    <location>
        <begin position="115"/>
        <end position="315"/>
    </location>
</feature>
<dbReference type="InterPro" id="IPR014782">
    <property type="entry name" value="Peptidase_M1_dom"/>
</dbReference>
<dbReference type="EMBL" id="JRHA01000004">
    <property type="protein sequence ID" value="PQK14229.1"/>
    <property type="molecule type" value="Genomic_DNA"/>
</dbReference>
<dbReference type="GO" id="GO:0042277">
    <property type="term" value="F:peptide binding"/>
    <property type="evidence" value="ECO:0007669"/>
    <property type="project" value="TreeGrafter"/>
</dbReference>
<sequence>MMELPIRQAALCWRWTNARGAVRGRETLKRTGSRSKATLATPSFHWLHQSSQVPLRIIPMGTRPLMRGVPLPGATRCGISMRLLHSTPLQSCSAASRARYAETMSDREILPDNVKPHHYGLSIKDIEFKNWTYKGTVTIDSELVKPTTQIVVNTLELKLLRAKVSVDQTKSTQSWQSTNFSNDEKAQRTTITFDQEIPISSKATVTIEFQGTINNNMAGFYRSRYKPVAGTIPAASVPFDDEWHYMFSTQFESCDARRAFPCFDEPNLKASFDLEIEVPVDQVALSNMPVKETKPSRDGWHVVSFERTPRMSSYLLAWAVGDFEYVEAFTDRRYNGKQLPVRVYTTRGLKEQGRWALEHAPQTIDFFSEIFDIDYPLPKSDLLAVHEFTHGAMENWGLVTYRTTRVLYDEKTSSPRLKNDIAYVVAHELAHQWFGNLVTMDWWDELWLNEGFATWVGWYAVDHIHPDWEVWAQFVNEGMETAFKLDGLRASHPIHVPVRDALDVNQIFDSISYLKGCSSIRMLANHLGVKTFLKGVSSYLKANAYKNAKTSDLWAHLSEASGKKVDQLMGPWIGKIGHPVITVSEQPGQLSVKQTRFLSSGDVKPDDDTTTWWVPLGLEGKKGEAGISSVELNAKEETINGVDDGFYKLNSGATGFFRVNYPESRLIKLSSQLDRLDPVDKMAIIGSTAELAFAGNCSTASLLTFLSAFANETHPLVWSQVLDAISGIKSVFNQDEAIRTGLNKFIIKLIENRIKSLGFDPAEDESYLTIQLRTHILTSAVSSRHPETLAEALKRFNTWAENPEASTLHPSLLPPVLQAAIVAETARAVDFLKKEWSETKSVDGKLVISRALGYVPDGEIIKNEIIPFNFNSSPRDNNTADMHFLGAGLANNPFGRQIQWQYMKDNWATCLNKLSNPIVLDRFIRSTLSNFVDNADVADITAFFQDKDVSSYNRTLETAKDKSSARAAYKKRDAAAIKEWLAAKGY</sequence>
<gene>
    <name evidence="15" type="ORF">BB8028_0004g11590</name>
</gene>
<dbReference type="FunFam" id="2.60.40.1730:FF:000002">
    <property type="entry name" value="Aminopeptidase"/>
    <property type="match status" value="1"/>
</dbReference>
<evidence type="ECO:0000256" key="4">
    <source>
        <dbReference type="ARBA" id="ARBA00022723"/>
    </source>
</evidence>